<feature type="binding site" evidence="6">
    <location>
        <position position="169"/>
    </location>
    <ligand>
        <name>molybdate</name>
        <dbReference type="ChEBI" id="CHEBI:36264"/>
    </ligand>
</feature>
<dbReference type="NCBIfam" id="TIGR01256">
    <property type="entry name" value="modA"/>
    <property type="match status" value="1"/>
</dbReference>
<reference evidence="8 9" key="1">
    <citation type="submission" date="2019-03" db="EMBL/GenBank/DDBJ databases">
        <title>Genomic Encyclopedia of Type Strains, Phase IV (KMG-IV): sequencing the most valuable type-strain genomes for metagenomic binning, comparative biology and taxonomic classification.</title>
        <authorList>
            <person name="Goeker M."/>
        </authorList>
    </citation>
    <scope>NUCLEOTIDE SEQUENCE [LARGE SCALE GENOMIC DNA]</scope>
    <source>
        <strain evidence="8 9">DSM 22958</strain>
    </source>
</reference>
<dbReference type="InterPro" id="IPR044084">
    <property type="entry name" value="AvModA-like_subst-bd"/>
</dbReference>
<sequence>MRKLKNIFSAIAVIITSSIAGNANAGQTNVAVAANFTEAAKEIATAFRAKTGHDAILSFGSTGQLYTQIKQHAPFQIFLAADEDRPKQLVDEGLGVASSRFTYATGRLVLWSKNPDLVRGADTLRGNGFSRLAIANPIAAPYGAAAVEALRALGVYDRLQPKIVRGANVVQTFQFIDTGNAELGFVALSQLIGNNSGSRWQIPQNIYTPVRQDAVLITTGVDNEAATAFMDFLKGPGARGILEKYGYAAGASDGGHDE</sequence>
<dbReference type="InterPro" id="IPR050682">
    <property type="entry name" value="ModA/WtpA"/>
</dbReference>
<keyword evidence="9" id="KW-1185">Reference proteome</keyword>
<comment type="caution">
    <text evidence="8">The sequence shown here is derived from an EMBL/GenBank/DDBJ whole genome shotgun (WGS) entry which is preliminary data.</text>
</comment>
<dbReference type="PANTHER" id="PTHR30632:SF14">
    <property type="entry name" value="TUNGSTATE_MOLYBDATE_CHROMATE-BINDING PROTEIN MODA"/>
    <property type="match status" value="1"/>
</dbReference>
<comment type="subunit">
    <text evidence="5">The complex is composed of two ATP-binding proteins (ModC), two transmembrane proteins (ModB) and a solute-binding protein (ModA).</text>
</comment>
<evidence type="ECO:0000256" key="1">
    <source>
        <dbReference type="ARBA" id="ARBA00009175"/>
    </source>
</evidence>
<gene>
    <name evidence="8" type="ORF">EV666_108140</name>
</gene>
<dbReference type="CDD" id="cd13539">
    <property type="entry name" value="PBP2_AvModA"/>
    <property type="match status" value="1"/>
</dbReference>
<proteinExistence type="inferred from homology"/>
<evidence type="ECO:0000313" key="8">
    <source>
        <dbReference type="EMBL" id="TCO12817.1"/>
    </source>
</evidence>
<keyword evidence="4 7" id="KW-0732">Signal</keyword>
<evidence type="ECO:0000256" key="3">
    <source>
        <dbReference type="ARBA" id="ARBA00022723"/>
    </source>
</evidence>
<feature type="signal peptide" evidence="7">
    <location>
        <begin position="1"/>
        <end position="25"/>
    </location>
</feature>
<organism evidence="8 9">
    <name type="scientific">Camelimonas lactis</name>
    <dbReference type="NCBI Taxonomy" id="659006"/>
    <lineage>
        <taxon>Bacteria</taxon>
        <taxon>Pseudomonadati</taxon>
        <taxon>Pseudomonadota</taxon>
        <taxon>Alphaproteobacteria</taxon>
        <taxon>Hyphomicrobiales</taxon>
        <taxon>Chelatococcaceae</taxon>
        <taxon>Camelimonas</taxon>
    </lineage>
</organism>
<keyword evidence="2 6" id="KW-0500">Molybdenum</keyword>
<accession>A0A4R2GSB9</accession>
<protein>
    <submittedName>
        <fullName evidence="8">Molybdate transport system substrate-binding protein</fullName>
    </submittedName>
</protein>
<evidence type="ECO:0000313" key="9">
    <source>
        <dbReference type="Proteomes" id="UP000294881"/>
    </source>
</evidence>
<feature type="binding site" evidence="6">
    <location>
        <position position="62"/>
    </location>
    <ligand>
        <name>molybdate</name>
        <dbReference type="ChEBI" id="CHEBI:36264"/>
    </ligand>
</feature>
<comment type="similarity">
    <text evidence="1">Belongs to the bacterial solute-binding protein ModA family.</text>
</comment>
<dbReference type="GO" id="GO:0030973">
    <property type="term" value="F:molybdate ion binding"/>
    <property type="evidence" value="ECO:0007669"/>
    <property type="project" value="InterPro"/>
</dbReference>
<dbReference type="FunFam" id="3.40.190.10:FF:000035">
    <property type="entry name" value="Molybdate ABC transporter substrate-binding protein"/>
    <property type="match status" value="1"/>
</dbReference>
<dbReference type="GO" id="GO:0046872">
    <property type="term" value="F:metal ion binding"/>
    <property type="evidence" value="ECO:0007669"/>
    <property type="project" value="UniProtKB-KW"/>
</dbReference>
<dbReference type="InterPro" id="IPR005950">
    <property type="entry name" value="ModA"/>
</dbReference>
<feature type="chain" id="PRO_5020225228" evidence="7">
    <location>
        <begin position="26"/>
        <end position="258"/>
    </location>
</feature>
<dbReference type="GO" id="GO:1901359">
    <property type="term" value="F:tungstate binding"/>
    <property type="evidence" value="ECO:0007669"/>
    <property type="project" value="UniProtKB-ARBA"/>
</dbReference>
<evidence type="ECO:0000256" key="6">
    <source>
        <dbReference type="PIRSR" id="PIRSR004846-1"/>
    </source>
</evidence>
<dbReference type="Proteomes" id="UP000294881">
    <property type="component" value="Unassembled WGS sequence"/>
</dbReference>
<evidence type="ECO:0000256" key="2">
    <source>
        <dbReference type="ARBA" id="ARBA00022505"/>
    </source>
</evidence>
<evidence type="ECO:0000256" key="5">
    <source>
        <dbReference type="ARBA" id="ARBA00062515"/>
    </source>
</evidence>
<dbReference type="SUPFAM" id="SSF53850">
    <property type="entry name" value="Periplasmic binding protein-like II"/>
    <property type="match status" value="1"/>
</dbReference>
<dbReference type="PANTHER" id="PTHR30632">
    <property type="entry name" value="MOLYBDATE-BINDING PERIPLASMIC PROTEIN"/>
    <property type="match status" value="1"/>
</dbReference>
<dbReference type="GO" id="GO:0015689">
    <property type="term" value="P:molybdate ion transport"/>
    <property type="evidence" value="ECO:0007669"/>
    <property type="project" value="InterPro"/>
</dbReference>
<dbReference type="EMBL" id="SLWL01000008">
    <property type="protein sequence ID" value="TCO12817.1"/>
    <property type="molecule type" value="Genomic_DNA"/>
</dbReference>
<evidence type="ECO:0000256" key="4">
    <source>
        <dbReference type="ARBA" id="ARBA00022729"/>
    </source>
</evidence>
<dbReference type="Pfam" id="PF13531">
    <property type="entry name" value="SBP_bac_11"/>
    <property type="match status" value="1"/>
</dbReference>
<dbReference type="PIRSF" id="PIRSF004846">
    <property type="entry name" value="ModA"/>
    <property type="match status" value="1"/>
</dbReference>
<dbReference type="Gene3D" id="3.40.190.10">
    <property type="entry name" value="Periplasmic binding protein-like II"/>
    <property type="match status" value="2"/>
</dbReference>
<dbReference type="AlphaFoldDB" id="A0A4R2GSB9"/>
<keyword evidence="3 6" id="KW-0479">Metal-binding</keyword>
<dbReference type="OrthoDB" id="9785015at2"/>
<dbReference type="RefSeq" id="WP_132007289.1">
    <property type="nucleotide sequence ID" value="NZ_JBHUNN010000001.1"/>
</dbReference>
<evidence type="ECO:0000256" key="7">
    <source>
        <dbReference type="SAM" id="SignalP"/>
    </source>
</evidence>
<name>A0A4R2GSB9_9HYPH</name>